<comment type="caution">
    <text evidence="2">The sequence shown here is derived from an EMBL/GenBank/DDBJ whole genome shotgun (WGS) entry which is preliminary data.</text>
</comment>
<feature type="region of interest" description="Disordered" evidence="1">
    <location>
        <begin position="21"/>
        <end position="79"/>
    </location>
</feature>
<evidence type="ECO:0000313" key="2">
    <source>
        <dbReference type="EMBL" id="MFB0836005.1"/>
    </source>
</evidence>
<keyword evidence="3" id="KW-1185">Reference proteome</keyword>
<dbReference type="Proteomes" id="UP001575652">
    <property type="component" value="Unassembled WGS sequence"/>
</dbReference>
<protein>
    <recommendedName>
        <fullName evidence="4">MT0933-like antitoxin protein</fullName>
    </recommendedName>
</protein>
<feature type="compositionally biased region" description="Pro residues" evidence="1">
    <location>
        <begin position="66"/>
        <end position="79"/>
    </location>
</feature>
<sequence length="79" mass="8480">MGIGDSLGGLGEQLNKLKNEHGDKINDFVDNAQEQHGSKLGQHSDRVNDLVDKAQERHLGDVPGEGEPPAPPVPPADRH</sequence>
<gene>
    <name evidence="2" type="ORF">ACETWP_15555</name>
</gene>
<organism evidence="2 3">
    <name type="scientific">Arthrobacter halodurans</name>
    <dbReference type="NCBI Taxonomy" id="516699"/>
    <lineage>
        <taxon>Bacteria</taxon>
        <taxon>Bacillati</taxon>
        <taxon>Actinomycetota</taxon>
        <taxon>Actinomycetes</taxon>
        <taxon>Micrococcales</taxon>
        <taxon>Micrococcaceae</taxon>
        <taxon>Arthrobacter</taxon>
    </lineage>
</organism>
<dbReference type="EMBL" id="JBHDLJ010000016">
    <property type="protein sequence ID" value="MFB0836005.1"/>
    <property type="molecule type" value="Genomic_DNA"/>
</dbReference>
<evidence type="ECO:0008006" key="4">
    <source>
        <dbReference type="Google" id="ProtNLM"/>
    </source>
</evidence>
<feature type="compositionally biased region" description="Basic and acidic residues" evidence="1">
    <location>
        <begin position="42"/>
        <end position="60"/>
    </location>
</feature>
<evidence type="ECO:0000313" key="3">
    <source>
        <dbReference type="Proteomes" id="UP001575652"/>
    </source>
</evidence>
<evidence type="ECO:0000256" key="1">
    <source>
        <dbReference type="SAM" id="MobiDB-lite"/>
    </source>
</evidence>
<reference evidence="2 3" key="1">
    <citation type="submission" date="2024-09" db="EMBL/GenBank/DDBJ databases">
        <authorList>
            <person name="Salinas-Garcia M.A."/>
            <person name="Prieme A."/>
        </authorList>
    </citation>
    <scope>NUCLEOTIDE SEQUENCE [LARGE SCALE GENOMIC DNA]</scope>
    <source>
        <strain evidence="2 3">DSM 21081</strain>
    </source>
</reference>
<proteinExistence type="predicted"/>
<dbReference type="RefSeq" id="WP_373973182.1">
    <property type="nucleotide sequence ID" value="NZ_JBHDLJ010000016.1"/>
</dbReference>
<accession>A0ABV4UTG6</accession>
<name>A0ABV4UTG6_9MICC</name>